<feature type="region of interest" description="Disordered" evidence="1">
    <location>
        <begin position="1"/>
        <end position="22"/>
    </location>
</feature>
<sequence length="325" mass="34195">MANKLIQAGTSRLKKSPDSAVDPAVPAELQQAAAQKAATSALPAIVDTQGAPSVFAGGRVLTAEDITGTPEEQLAYVTERLIEIDGLGRRAEDFVVLNKGVLLETAQQRELHVVAGHTNFAVWASGVLDVDEKYIFELMQDAARARAVAELGPELTQYLSRASARKAVAAVIASHDLKTARTVVELGVTEATEQGKKRPTAARLVELAAELTTPAIPEQKAGSEISDPVPSEQRSEISDLGAEEQPGVAQLRDLSRSAAVLRDRVASLLAPRALKSAVEADPAAAHRHLEDLDIELQRLGKRLAAAKKTAAAAVAAAPVDAEIVG</sequence>
<reference evidence="2 3" key="1">
    <citation type="submission" date="2019-09" db="EMBL/GenBank/DDBJ databases">
        <title>Genome Sequences of Streptomyces kaniharaensis ATCC 21070.</title>
        <authorList>
            <person name="Zhu W."/>
            <person name="De Crecy-Lagard V."/>
            <person name="Richards N.G."/>
        </authorList>
    </citation>
    <scope>NUCLEOTIDE SEQUENCE [LARGE SCALE GENOMIC DNA]</scope>
    <source>
        <strain evidence="2 3">SF-557</strain>
    </source>
</reference>
<evidence type="ECO:0000313" key="2">
    <source>
        <dbReference type="EMBL" id="MQS17892.1"/>
    </source>
</evidence>
<dbReference type="EMBL" id="WBOF01000007">
    <property type="protein sequence ID" value="MQS17892.1"/>
    <property type="molecule type" value="Genomic_DNA"/>
</dbReference>
<organism evidence="2 3">
    <name type="scientific">Streptomyces kaniharaensis</name>
    <dbReference type="NCBI Taxonomy" id="212423"/>
    <lineage>
        <taxon>Bacteria</taxon>
        <taxon>Bacillati</taxon>
        <taxon>Actinomycetota</taxon>
        <taxon>Actinomycetes</taxon>
        <taxon>Kitasatosporales</taxon>
        <taxon>Streptomycetaceae</taxon>
        <taxon>Streptomyces</taxon>
    </lineage>
</organism>
<evidence type="ECO:0000256" key="1">
    <source>
        <dbReference type="SAM" id="MobiDB-lite"/>
    </source>
</evidence>
<dbReference type="AlphaFoldDB" id="A0A6N7L220"/>
<dbReference type="Proteomes" id="UP000450000">
    <property type="component" value="Unassembled WGS sequence"/>
</dbReference>
<proteinExistence type="predicted"/>
<gene>
    <name evidence="2" type="ORF">F7Q99_38325</name>
</gene>
<dbReference type="OrthoDB" id="4115885at2"/>
<protein>
    <submittedName>
        <fullName evidence="2">Uncharacterized protein</fullName>
    </submittedName>
</protein>
<accession>A0A6N7L220</accession>
<evidence type="ECO:0000313" key="3">
    <source>
        <dbReference type="Proteomes" id="UP000450000"/>
    </source>
</evidence>
<name>A0A6N7L220_9ACTN</name>
<keyword evidence="3" id="KW-1185">Reference proteome</keyword>
<comment type="caution">
    <text evidence="2">The sequence shown here is derived from an EMBL/GenBank/DDBJ whole genome shotgun (WGS) entry which is preliminary data.</text>
</comment>
<feature type="region of interest" description="Disordered" evidence="1">
    <location>
        <begin position="216"/>
        <end position="246"/>
    </location>
</feature>
<dbReference type="RefSeq" id="WP_153471681.1">
    <property type="nucleotide sequence ID" value="NZ_WBOF01000007.1"/>
</dbReference>